<sequence length="330" mass="37133">MLFVYTWFGFKHIYLTMNFRRFLFLSLTFLVGCKEQDLEMNVPYSGDKLVLWGKLQANSSFKLQVTKTFNPVGNIPNDVTVNNATVELYKNGKIYLKLSHSGKEPGFYTSDSVIQAGASYFVKVSAPSLPMAESAVVTVPAEISEVTAIRTHDVVPQMNHQTPQDLVTLYLANRDDISDKYLSIKLMSYYKSDTLSSYPYASADNIPANEEDCHTWGTEPEKPKYNAVIKAYLFPQSRVFLMSGQCLPVPAIPLKFYVETATGYNYTDRALKVTARIGVVSKEYFEYAKIENKQPEGVDHLVLPPQRALTNVKNGYGLIFGSSEKTIELL</sequence>
<dbReference type="OrthoDB" id="1115009at2"/>
<comment type="caution">
    <text evidence="1">The sequence shown here is derived from an EMBL/GenBank/DDBJ whole genome shotgun (WGS) entry which is preliminary data.</text>
</comment>
<gene>
    <name evidence="1" type="ORF">CLV60_10948</name>
</gene>
<evidence type="ECO:0000313" key="2">
    <source>
        <dbReference type="Proteomes" id="UP000241964"/>
    </source>
</evidence>
<protein>
    <submittedName>
        <fullName evidence="1">Uncharacterized protein DUF4249</fullName>
    </submittedName>
</protein>
<dbReference type="AlphaFoldDB" id="A0A2P8FXV8"/>
<proteinExistence type="predicted"/>
<reference evidence="1 2" key="1">
    <citation type="submission" date="2018-03" db="EMBL/GenBank/DDBJ databases">
        <title>Genomic Encyclopedia of Archaeal and Bacterial Type Strains, Phase II (KMG-II): from individual species to whole genera.</title>
        <authorList>
            <person name="Goeker M."/>
        </authorList>
    </citation>
    <scope>NUCLEOTIDE SEQUENCE [LARGE SCALE GENOMIC DNA]</scope>
    <source>
        <strain evidence="1 2">DSM 29057</strain>
    </source>
</reference>
<dbReference type="Proteomes" id="UP000241964">
    <property type="component" value="Unassembled WGS sequence"/>
</dbReference>
<dbReference type="EMBL" id="PYAS01000009">
    <property type="protein sequence ID" value="PSL26557.1"/>
    <property type="molecule type" value="Genomic_DNA"/>
</dbReference>
<evidence type="ECO:0000313" key="1">
    <source>
        <dbReference type="EMBL" id="PSL26557.1"/>
    </source>
</evidence>
<keyword evidence="2" id="KW-1185">Reference proteome</keyword>
<dbReference type="InterPro" id="IPR025345">
    <property type="entry name" value="DUF4249"/>
</dbReference>
<dbReference type="Pfam" id="PF14054">
    <property type="entry name" value="DUF4249"/>
    <property type="match status" value="1"/>
</dbReference>
<organism evidence="1 2">
    <name type="scientific">Dyadobacter jiangsuensis</name>
    <dbReference type="NCBI Taxonomy" id="1591085"/>
    <lineage>
        <taxon>Bacteria</taxon>
        <taxon>Pseudomonadati</taxon>
        <taxon>Bacteroidota</taxon>
        <taxon>Cytophagia</taxon>
        <taxon>Cytophagales</taxon>
        <taxon>Spirosomataceae</taxon>
        <taxon>Dyadobacter</taxon>
    </lineage>
</organism>
<name>A0A2P8FXV8_9BACT</name>
<accession>A0A2P8FXV8</accession>